<dbReference type="Proteomes" id="UP000815325">
    <property type="component" value="Unassembled WGS sequence"/>
</dbReference>
<name>A0ABQ7FT94_DUNSA</name>
<sequence>MHMKYADRDNYEQMVDTLGKLEVDALFSVSVETHSKVQEMHGWTAEMKSMLEDFKKETPYVSKRMAMGKGVLAKLGRTID</sequence>
<protein>
    <submittedName>
        <fullName evidence="1">Uncharacterized protein</fullName>
    </submittedName>
</protein>
<reference evidence="1" key="1">
    <citation type="submission" date="2017-08" db="EMBL/GenBank/DDBJ databases">
        <authorList>
            <person name="Polle J.E."/>
            <person name="Barry K."/>
            <person name="Cushman J."/>
            <person name="Schmutz J."/>
            <person name="Tran D."/>
            <person name="Hathwaick L.T."/>
            <person name="Yim W.C."/>
            <person name="Jenkins J."/>
            <person name="Mckie-Krisberg Z.M."/>
            <person name="Prochnik S."/>
            <person name="Lindquist E."/>
            <person name="Dockter R.B."/>
            <person name="Adam C."/>
            <person name="Molina H."/>
            <person name="Bunkerborg J."/>
            <person name="Jin E."/>
            <person name="Buchheim M."/>
            <person name="Magnuson J."/>
        </authorList>
    </citation>
    <scope>NUCLEOTIDE SEQUENCE</scope>
    <source>
        <strain evidence="1">CCAP 19/18</strain>
    </source>
</reference>
<accession>A0ABQ7FT94</accession>
<dbReference type="EMBL" id="MU072171">
    <property type="protein sequence ID" value="KAF5825696.1"/>
    <property type="molecule type" value="Genomic_DNA"/>
</dbReference>
<keyword evidence="2" id="KW-1185">Reference proteome</keyword>
<evidence type="ECO:0000313" key="2">
    <source>
        <dbReference type="Proteomes" id="UP000815325"/>
    </source>
</evidence>
<evidence type="ECO:0000313" key="1">
    <source>
        <dbReference type="EMBL" id="KAF5825696.1"/>
    </source>
</evidence>
<organism evidence="1 2">
    <name type="scientific">Dunaliella salina</name>
    <name type="common">Green alga</name>
    <name type="synonym">Protococcus salinus</name>
    <dbReference type="NCBI Taxonomy" id="3046"/>
    <lineage>
        <taxon>Eukaryota</taxon>
        <taxon>Viridiplantae</taxon>
        <taxon>Chlorophyta</taxon>
        <taxon>core chlorophytes</taxon>
        <taxon>Chlorophyceae</taxon>
        <taxon>CS clade</taxon>
        <taxon>Chlamydomonadales</taxon>
        <taxon>Dunaliellaceae</taxon>
        <taxon>Dunaliella</taxon>
    </lineage>
</organism>
<comment type="caution">
    <text evidence="1">The sequence shown here is derived from an EMBL/GenBank/DDBJ whole genome shotgun (WGS) entry which is preliminary data.</text>
</comment>
<gene>
    <name evidence="1" type="ORF">DUNSADRAFT_7515</name>
</gene>
<proteinExistence type="predicted"/>